<feature type="region of interest" description="Disordered" evidence="1">
    <location>
        <begin position="1324"/>
        <end position="1347"/>
    </location>
</feature>
<evidence type="ECO:0000313" key="3">
    <source>
        <dbReference type="EMBL" id="EEG32242.1"/>
    </source>
</evidence>
<dbReference type="Pfam" id="PF17132">
    <property type="entry name" value="Glyco_hydro_106"/>
    <property type="match status" value="1"/>
</dbReference>
<feature type="compositionally biased region" description="Polar residues" evidence="1">
    <location>
        <begin position="1338"/>
        <end position="1347"/>
    </location>
</feature>
<feature type="chain" id="PRO_5002897271" evidence="2">
    <location>
        <begin position="32"/>
        <end position="1376"/>
    </location>
</feature>
<sequence length="1376" mass="147355">MKFKRTSRLLSLALALAVGTTALSGLFTAQAAGDTGEESSIIDVFNNIDLDAKPMARMWFPDAGAGADENDLIAEQINAMAEGGFGGVEIAFLADETTFTNEQAKELGWGTPNWVNVLKKTLRAANAVPGGFKVDITITSHWPPVINTIDPNEDTASTELSYQYSKITANDLEEGVKQLALPEQKTTDSKGGYFLQVDKFTDAVAAQVKSIDEKGNVVLDFDSVKNIGDSVSVIEGAGYAAGIPDEAKALELAGGDEAKAADILNNIYLAFGDVPTEEIPVGEKFDSQGNRKRMADWQDFYQADLSGISSELGTLDNSEDLAAGDWVLLGTFYRGTGQVLSGGGINTMYGRTYATDYFSTEGIQEVIDYWNENFLSDPELLSLLKQNGSSIFEDSIEASHTGPFWTANLLDRFDEDYAYTDQLASVVALSSSKSGGGFPGGGSSEPTITFDGDNTSRIVEDYNLKLGELYESDHASVISEWAKGFNYDYRAQGYTLTGLDIAGAASALDIPEGDNATAGDGLRNLSSAVNLYDKKFLSIEAITLIKIASTWPMVTELLNANYSHGVNRVILHGTPYAKTFDNNHTKWPGWGWGGGGCGVGEFTTWNQRQIYWEDVNTLTDYMSRNQALMQNGTAKVDVAILNDTSSSFSILSGNSMQELLDVGYSYNILSEAVLKSENAVVSDGQLYADGPGYKAIVLNEANVLSVATLEKLNAYAASGLPVVLYNSDPSQVYGTETDGNTDAQLQALTAQLKARDNVRSVSSKADIISALDELGVSSSASYTVPGLETSHRTDSTNADYYYFYNANDDEMTATVTLEGSGTPYFLDAWTGEAVPIAQYTTTGDTVTCTVDLVSHEAKIIAIAPDQSDYAPTKDIHVTAANGEVAYDNGEIVYRSNTVGNDTVSFSDGTSKQVSVDTSYEAIDLSGEGWNLQLDSIGPDDSAENLDENGELIDPTAHKRTTLTFENISLIPWTELPVTQDDLDRLGTVLNDVTSMRDISGIGTYTKTFTLPENWTSSTGAKVSFLHDEDMVTKITVNGHVIDKINTMNETTDIGNYLQAGENTIEIKLDSTIKNRISLETGYMNSPWVTESRDTDYGLTSVVLNPYTEIALTGTGADKGILNQVIAYAKQAIDSGEVDAAIGSVQDSFYASYDNATAVASRDYATQQEIDSAWISLMNEIHKLGFVAGDKTNLEKLISVSTGLDLSLYADGVAKESFIAALAEAQKVSADRDALADEVSKAQDDLLESLTNLRFKADKSILDQLLAEADGIDTTAYTVESVAAFRQAKADAAAASQDNTLSVDDQNAVDAAAAALREAIDSLTPVSQDAQAPAAGDSSVKTSGNTPKTGDALPTALAALALLSGVAAVTMAKRRQR</sequence>
<name>C0E8G9_9FIRM</name>
<dbReference type="PANTHER" id="PTHR36848">
    <property type="entry name" value="DNA-BINDING PROTEIN (PUTATIVE SECRETED PROTEIN)-RELATED"/>
    <property type="match status" value="1"/>
</dbReference>
<evidence type="ECO:0000256" key="2">
    <source>
        <dbReference type="SAM" id="SignalP"/>
    </source>
</evidence>
<comment type="caution">
    <text evidence="3">The sequence shown here is derived from an EMBL/GenBank/DDBJ whole genome shotgun (WGS) entry which is preliminary data.</text>
</comment>
<reference evidence="3 4" key="1">
    <citation type="submission" date="2009-01" db="EMBL/GenBank/DDBJ databases">
        <authorList>
            <person name="Fulton L."/>
            <person name="Clifton S."/>
            <person name="Fulton B."/>
            <person name="Xu J."/>
            <person name="Minx P."/>
            <person name="Pepin K.H."/>
            <person name="Johnson M."/>
            <person name="Bhonagiri V."/>
            <person name="Nash W.E."/>
            <person name="Mardis E.R."/>
            <person name="Wilson R.K."/>
        </authorList>
    </citation>
    <scope>NUCLEOTIDE SEQUENCE [LARGE SCALE GENOMIC DNA]</scope>
    <source>
        <strain evidence="3 4">DSM 5476</strain>
    </source>
</reference>
<proteinExistence type="predicted"/>
<gene>
    <name evidence="3" type="ORF">CLOSTMETH_00114</name>
</gene>
<dbReference type="EMBL" id="ACEC01000004">
    <property type="protein sequence ID" value="EEG32242.1"/>
    <property type="molecule type" value="Genomic_DNA"/>
</dbReference>
<dbReference type="PANTHER" id="PTHR36848:SF2">
    <property type="entry name" value="SECRETED PROTEIN"/>
    <property type="match status" value="1"/>
</dbReference>
<feature type="signal peptide" evidence="2">
    <location>
        <begin position="1"/>
        <end position="31"/>
    </location>
</feature>
<reference evidence="3 4" key="2">
    <citation type="submission" date="2009-02" db="EMBL/GenBank/DDBJ databases">
        <title>Draft genome sequence of Clostridium methylpentosum (DSM 5476).</title>
        <authorList>
            <person name="Sudarsanam P."/>
            <person name="Ley R."/>
            <person name="Guruge J."/>
            <person name="Turnbaugh P.J."/>
            <person name="Mahowald M."/>
            <person name="Liep D."/>
            <person name="Gordon J."/>
        </authorList>
    </citation>
    <scope>NUCLEOTIDE SEQUENCE [LARGE SCALE GENOMIC DNA]</scope>
    <source>
        <strain evidence="3 4">DSM 5476</strain>
    </source>
</reference>
<dbReference type="Proteomes" id="UP000003340">
    <property type="component" value="Unassembled WGS sequence"/>
</dbReference>
<protein>
    <submittedName>
        <fullName evidence="3">LPXTG-motif cell wall anchor domain protein</fullName>
    </submittedName>
</protein>
<dbReference type="HOGENOM" id="CLU_003772_0_1_9"/>
<organism evidence="3 4">
    <name type="scientific">[Clostridium] methylpentosum DSM 5476</name>
    <dbReference type="NCBI Taxonomy" id="537013"/>
    <lineage>
        <taxon>Bacteria</taxon>
        <taxon>Bacillati</taxon>
        <taxon>Bacillota</taxon>
        <taxon>Clostridia</taxon>
        <taxon>Eubacteriales</taxon>
        <taxon>Oscillospiraceae</taxon>
        <taxon>Oscillospiraceae incertae sedis</taxon>
    </lineage>
</organism>
<dbReference type="SUPFAM" id="SSF49785">
    <property type="entry name" value="Galactose-binding domain-like"/>
    <property type="match status" value="1"/>
</dbReference>
<evidence type="ECO:0000256" key="1">
    <source>
        <dbReference type="SAM" id="MobiDB-lite"/>
    </source>
</evidence>
<keyword evidence="2" id="KW-0732">Signal</keyword>
<accession>C0E8G9</accession>
<dbReference type="InterPro" id="IPR053161">
    <property type="entry name" value="Ulvan_degrading_GH"/>
</dbReference>
<keyword evidence="4" id="KW-1185">Reference proteome</keyword>
<dbReference type="InterPro" id="IPR008979">
    <property type="entry name" value="Galactose-bd-like_sf"/>
</dbReference>
<dbReference type="STRING" id="537013.CLOSTMETH_00114"/>
<evidence type="ECO:0000313" key="4">
    <source>
        <dbReference type="Proteomes" id="UP000003340"/>
    </source>
</evidence>
<dbReference type="eggNOG" id="COG3250">
    <property type="taxonomic scope" value="Bacteria"/>
</dbReference>
<dbReference type="Gene3D" id="1.20.1270.90">
    <property type="entry name" value="AF1782-like"/>
    <property type="match status" value="1"/>
</dbReference>
<dbReference type="eggNOG" id="COG1538">
    <property type="taxonomic scope" value="Bacteria"/>
</dbReference>
<dbReference type="Gene3D" id="2.60.120.260">
    <property type="entry name" value="Galactose-binding domain-like"/>
    <property type="match status" value="1"/>
</dbReference>